<dbReference type="RefSeq" id="WP_193802029.1">
    <property type="nucleotide sequence ID" value="NZ_JADEWC010000052.1"/>
</dbReference>
<feature type="transmembrane region" description="Helical" evidence="1">
    <location>
        <begin position="57"/>
        <end position="80"/>
    </location>
</feature>
<dbReference type="Proteomes" id="UP000654604">
    <property type="component" value="Unassembled WGS sequence"/>
</dbReference>
<dbReference type="EMBL" id="JADEWC010000052">
    <property type="protein sequence ID" value="MBE9223815.1"/>
    <property type="molecule type" value="Genomic_DNA"/>
</dbReference>
<proteinExistence type="predicted"/>
<sequence>MNSDLKVLNNRELFAPVVFRKEFNNFKDINANQAWSLFFTAGKEDKSLGFNPEAGKFFTNTLIGIIITGAIIGGVLTDVLPH</sequence>
<keyword evidence="1" id="KW-1133">Transmembrane helix</keyword>
<keyword evidence="3" id="KW-1185">Reference proteome</keyword>
<gene>
    <name evidence="2" type="ORF">IQ215_14030</name>
</gene>
<organism evidence="2 3">
    <name type="scientific">Cyanobacterium stanieri LEGE 03274</name>
    <dbReference type="NCBI Taxonomy" id="1828756"/>
    <lineage>
        <taxon>Bacteria</taxon>
        <taxon>Bacillati</taxon>
        <taxon>Cyanobacteriota</taxon>
        <taxon>Cyanophyceae</taxon>
        <taxon>Oscillatoriophycideae</taxon>
        <taxon>Chroococcales</taxon>
        <taxon>Geminocystaceae</taxon>
        <taxon>Cyanobacterium</taxon>
    </lineage>
</organism>
<protein>
    <recommendedName>
        <fullName evidence="4">High light inducible protein</fullName>
    </recommendedName>
</protein>
<accession>A0ABR9V7F3</accession>
<keyword evidence="1" id="KW-0472">Membrane</keyword>
<evidence type="ECO:0000313" key="2">
    <source>
        <dbReference type="EMBL" id="MBE9223815.1"/>
    </source>
</evidence>
<evidence type="ECO:0000313" key="3">
    <source>
        <dbReference type="Proteomes" id="UP000654604"/>
    </source>
</evidence>
<keyword evidence="1" id="KW-0812">Transmembrane</keyword>
<evidence type="ECO:0000256" key="1">
    <source>
        <dbReference type="SAM" id="Phobius"/>
    </source>
</evidence>
<reference evidence="2 3" key="1">
    <citation type="submission" date="2020-10" db="EMBL/GenBank/DDBJ databases">
        <authorList>
            <person name="Castelo-Branco R."/>
            <person name="Eusebio N."/>
            <person name="Adriana R."/>
            <person name="Vieira A."/>
            <person name="Brugerolle De Fraissinette N."/>
            <person name="Rezende De Castro R."/>
            <person name="Schneider M.P."/>
            <person name="Vasconcelos V."/>
            <person name="Leao P.N."/>
        </authorList>
    </citation>
    <scope>NUCLEOTIDE SEQUENCE [LARGE SCALE GENOMIC DNA]</scope>
    <source>
        <strain evidence="2 3">LEGE 03274</strain>
    </source>
</reference>
<evidence type="ECO:0008006" key="4">
    <source>
        <dbReference type="Google" id="ProtNLM"/>
    </source>
</evidence>
<comment type="caution">
    <text evidence="2">The sequence shown here is derived from an EMBL/GenBank/DDBJ whole genome shotgun (WGS) entry which is preliminary data.</text>
</comment>
<name>A0ABR9V7F3_9CHRO</name>